<dbReference type="EMBL" id="DVIU01000215">
    <property type="protein sequence ID" value="HIS37122.1"/>
    <property type="molecule type" value="Genomic_DNA"/>
</dbReference>
<dbReference type="Proteomes" id="UP000823928">
    <property type="component" value="Unassembled WGS sequence"/>
</dbReference>
<protein>
    <submittedName>
        <fullName evidence="2">Uncharacterized protein</fullName>
    </submittedName>
</protein>
<keyword evidence="1" id="KW-0812">Transmembrane</keyword>
<proteinExistence type="predicted"/>
<gene>
    <name evidence="2" type="ORF">IAC10_10935</name>
</gene>
<keyword evidence="1" id="KW-0472">Membrane</keyword>
<feature type="transmembrane region" description="Helical" evidence="1">
    <location>
        <begin position="53"/>
        <end position="78"/>
    </location>
</feature>
<organism evidence="2 3">
    <name type="scientific">Candidatus Scatousia excrementigallinarum</name>
    <dbReference type="NCBI Taxonomy" id="2840935"/>
    <lineage>
        <taxon>Bacteria</taxon>
        <taxon>Candidatus Scatousia</taxon>
    </lineage>
</organism>
<dbReference type="AlphaFoldDB" id="A0A9D1F186"/>
<sequence length="124" mass="14193">MRKLMQIMAYLAILGVMFIVILNVRETITLQVWGPRFDTAANMVYHMTKTLNVAFYTVCIMLAGLFAGIALTLPFYFAELDKIAAYRRELERRDVKSDTSSSKVRVLEAKVEVLEKALRDALNR</sequence>
<keyword evidence="1" id="KW-1133">Transmembrane helix</keyword>
<name>A0A9D1F186_9BACT</name>
<accession>A0A9D1F186</accession>
<evidence type="ECO:0000313" key="3">
    <source>
        <dbReference type="Proteomes" id="UP000823928"/>
    </source>
</evidence>
<evidence type="ECO:0000256" key="1">
    <source>
        <dbReference type="SAM" id="Phobius"/>
    </source>
</evidence>
<feature type="transmembrane region" description="Helical" evidence="1">
    <location>
        <begin position="7"/>
        <end position="24"/>
    </location>
</feature>
<comment type="caution">
    <text evidence="2">The sequence shown here is derived from an EMBL/GenBank/DDBJ whole genome shotgun (WGS) entry which is preliminary data.</text>
</comment>
<reference evidence="2" key="2">
    <citation type="journal article" date="2021" name="PeerJ">
        <title>Extensive microbial diversity within the chicken gut microbiome revealed by metagenomics and culture.</title>
        <authorList>
            <person name="Gilroy R."/>
            <person name="Ravi A."/>
            <person name="Getino M."/>
            <person name="Pursley I."/>
            <person name="Horton D.L."/>
            <person name="Alikhan N.F."/>
            <person name="Baker D."/>
            <person name="Gharbi K."/>
            <person name="Hall N."/>
            <person name="Watson M."/>
            <person name="Adriaenssens E.M."/>
            <person name="Foster-Nyarko E."/>
            <person name="Jarju S."/>
            <person name="Secka A."/>
            <person name="Antonio M."/>
            <person name="Oren A."/>
            <person name="Chaudhuri R.R."/>
            <person name="La Ragione R."/>
            <person name="Hildebrand F."/>
            <person name="Pallen M.J."/>
        </authorList>
    </citation>
    <scope>NUCLEOTIDE SEQUENCE</scope>
    <source>
        <strain evidence="2">6276</strain>
    </source>
</reference>
<reference evidence="2" key="1">
    <citation type="submission" date="2020-10" db="EMBL/GenBank/DDBJ databases">
        <authorList>
            <person name="Gilroy R."/>
        </authorList>
    </citation>
    <scope>NUCLEOTIDE SEQUENCE</scope>
    <source>
        <strain evidence="2">6276</strain>
    </source>
</reference>
<evidence type="ECO:0000313" key="2">
    <source>
        <dbReference type="EMBL" id="HIS37122.1"/>
    </source>
</evidence>